<evidence type="ECO:0000259" key="2">
    <source>
        <dbReference type="Pfam" id="PF03732"/>
    </source>
</evidence>
<protein>
    <recommendedName>
        <fullName evidence="2">Retrotransposon gag domain-containing protein</fullName>
    </recommendedName>
</protein>
<feature type="region of interest" description="Disordered" evidence="1">
    <location>
        <begin position="319"/>
        <end position="344"/>
    </location>
</feature>
<evidence type="ECO:0000313" key="4">
    <source>
        <dbReference type="Proteomes" id="UP000593564"/>
    </source>
</evidence>
<evidence type="ECO:0000313" key="3">
    <source>
        <dbReference type="EMBL" id="KAF5932488.1"/>
    </source>
</evidence>
<keyword evidence="4" id="KW-1185">Reference proteome</keyword>
<feature type="domain" description="Retrotransposon gag" evidence="2">
    <location>
        <begin position="195"/>
        <end position="282"/>
    </location>
</feature>
<dbReference type="InterPro" id="IPR005162">
    <property type="entry name" value="Retrotrans_gag_dom"/>
</dbReference>
<dbReference type="PANTHER" id="PTHR33223:SF8">
    <property type="entry name" value="OS04G0172440 PROTEIN"/>
    <property type="match status" value="1"/>
</dbReference>
<reference evidence="3 4" key="2">
    <citation type="submission" date="2020-07" db="EMBL/GenBank/DDBJ databases">
        <title>Genome assembly of wild tea tree DASZ reveals pedigree and selection history of tea varieties.</title>
        <authorList>
            <person name="Zhang W."/>
        </authorList>
    </citation>
    <scope>NUCLEOTIDE SEQUENCE [LARGE SCALE GENOMIC DNA]</scope>
    <source>
        <strain evidence="4">cv. G240</strain>
        <tissue evidence="3">Leaf</tissue>
    </source>
</reference>
<comment type="caution">
    <text evidence="3">The sequence shown here is derived from an EMBL/GenBank/DDBJ whole genome shotgun (WGS) entry which is preliminary data.</text>
</comment>
<feature type="compositionally biased region" description="Polar residues" evidence="1">
    <location>
        <begin position="329"/>
        <end position="338"/>
    </location>
</feature>
<name>A0A7J7FY41_CAMSI</name>
<feature type="compositionally biased region" description="Low complexity" evidence="1">
    <location>
        <begin position="52"/>
        <end position="62"/>
    </location>
</feature>
<proteinExistence type="predicted"/>
<evidence type="ECO:0000256" key="1">
    <source>
        <dbReference type="SAM" id="MobiDB-lite"/>
    </source>
</evidence>
<gene>
    <name evidence="3" type="ORF">HYC85_028659</name>
</gene>
<feature type="region of interest" description="Disordered" evidence="1">
    <location>
        <begin position="51"/>
        <end position="112"/>
    </location>
</feature>
<dbReference type="EMBL" id="JACBKZ010000014">
    <property type="protein sequence ID" value="KAF5932488.1"/>
    <property type="molecule type" value="Genomic_DNA"/>
</dbReference>
<dbReference type="Pfam" id="PF03732">
    <property type="entry name" value="Retrotrans_gag"/>
    <property type="match status" value="1"/>
</dbReference>
<accession>A0A7J7FY41</accession>
<sequence length="465" mass="51615">MDQQSMSGMEAMMRQMQESMKLMQQDAVRQAEFAKQQAAVMAQQAELITRLQQQSGASASQQVPPPAGAPAPGETPNVQDDADIPSGSVPPPILPQLSKTPTNLPDSPSEFEVDPTALKLSKLEKLFKKSQGVKSIPGIEDGYTDAAVTLPDRFKMPHIDRFDGSGDPMVHLSLFSDVLRPMGLTRLQKLSLFGRTLSGIAVTWYAKLGDSVKQSWEEMAEAFVAQYSYNTQIEITTRDLEAMKQEPKESFSEFVSRWRAKASMMTLRPTDKDQIRMIVRNLQPKLMQRMIVIPFPTFSDLHDMGVQIEDAMKQGLFDQEKEQPRRAFNRSSNATTSGDAAARSSEVAMATTVSKTATPFTGASGSSSQGTKYPPRVKRVFTPLYMPLSKALEALIRKGHLKPLEQRPLPDPIPAKHDQTKYCAYHQQTGHDTDSCFRLRHDVQDLFDNGVIPAPVQQSLSALDQ</sequence>
<dbReference type="AlphaFoldDB" id="A0A7J7FY41"/>
<reference evidence="4" key="1">
    <citation type="journal article" date="2020" name="Nat. Commun.">
        <title>Genome assembly of wild tea tree DASZ reveals pedigree and selection history of tea varieties.</title>
        <authorList>
            <person name="Zhang W."/>
            <person name="Zhang Y."/>
            <person name="Qiu H."/>
            <person name="Guo Y."/>
            <person name="Wan H."/>
            <person name="Zhang X."/>
            <person name="Scossa F."/>
            <person name="Alseekh S."/>
            <person name="Zhang Q."/>
            <person name="Wang P."/>
            <person name="Xu L."/>
            <person name="Schmidt M.H."/>
            <person name="Jia X."/>
            <person name="Li D."/>
            <person name="Zhu A."/>
            <person name="Guo F."/>
            <person name="Chen W."/>
            <person name="Ni D."/>
            <person name="Usadel B."/>
            <person name="Fernie A.R."/>
            <person name="Wen W."/>
        </authorList>
    </citation>
    <scope>NUCLEOTIDE SEQUENCE [LARGE SCALE GENOMIC DNA]</scope>
    <source>
        <strain evidence="4">cv. G240</strain>
    </source>
</reference>
<dbReference type="PANTHER" id="PTHR33223">
    <property type="entry name" value="CCHC-TYPE DOMAIN-CONTAINING PROTEIN"/>
    <property type="match status" value="1"/>
</dbReference>
<dbReference type="Proteomes" id="UP000593564">
    <property type="component" value="Unassembled WGS sequence"/>
</dbReference>
<feature type="compositionally biased region" description="Polar residues" evidence="1">
    <location>
        <begin position="97"/>
        <end position="106"/>
    </location>
</feature>
<organism evidence="3 4">
    <name type="scientific">Camellia sinensis</name>
    <name type="common">Tea plant</name>
    <name type="synonym">Thea sinensis</name>
    <dbReference type="NCBI Taxonomy" id="4442"/>
    <lineage>
        <taxon>Eukaryota</taxon>
        <taxon>Viridiplantae</taxon>
        <taxon>Streptophyta</taxon>
        <taxon>Embryophyta</taxon>
        <taxon>Tracheophyta</taxon>
        <taxon>Spermatophyta</taxon>
        <taxon>Magnoliopsida</taxon>
        <taxon>eudicotyledons</taxon>
        <taxon>Gunneridae</taxon>
        <taxon>Pentapetalae</taxon>
        <taxon>asterids</taxon>
        <taxon>Ericales</taxon>
        <taxon>Theaceae</taxon>
        <taxon>Camellia</taxon>
    </lineage>
</organism>